<accession>A0A371AVA7</accession>
<gene>
    <name evidence="1" type="ORF">DWV06_09700</name>
</gene>
<evidence type="ECO:0000313" key="1">
    <source>
        <dbReference type="EMBL" id="RDU23410.1"/>
    </source>
</evidence>
<evidence type="ECO:0000313" key="2">
    <source>
        <dbReference type="Proteomes" id="UP000255036"/>
    </source>
</evidence>
<name>A0A371AVA7_9FIRM</name>
<proteinExistence type="predicted"/>
<sequence>MKNNFERLKQANDEYEMADLVMGYIGNHLHEIKNNDGSINSILFLRWLQSKQNIFGEDIVTYGDVMKDFRERYSNIGLLVDDYRPYYGDYRIQLWLKTGKSIGYDYKTKKTFEITTNQ</sequence>
<protein>
    <submittedName>
        <fullName evidence="1">Uncharacterized protein</fullName>
    </submittedName>
</protein>
<keyword evidence="2" id="KW-1185">Reference proteome</keyword>
<organism evidence="1 2">
    <name type="scientific">Anaerosacchariphilus polymeriproducens</name>
    <dbReference type="NCBI Taxonomy" id="1812858"/>
    <lineage>
        <taxon>Bacteria</taxon>
        <taxon>Bacillati</taxon>
        <taxon>Bacillota</taxon>
        <taxon>Clostridia</taxon>
        <taxon>Lachnospirales</taxon>
        <taxon>Lachnospiraceae</taxon>
        <taxon>Anaerosacchariphilus</taxon>
    </lineage>
</organism>
<dbReference type="AlphaFoldDB" id="A0A371AVA7"/>
<comment type="caution">
    <text evidence="1">The sequence shown here is derived from an EMBL/GenBank/DDBJ whole genome shotgun (WGS) entry which is preliminary data.</text>
</comment>
<dbReference type="Proteomes" id="UP000255036">
    <property type="component" value="Unassembled WGS sequence"/>
</dbReference>
<reference evidence="1 2" key="1">
    <citation type="submission" date="2018-07" db="EMBL/GenBank/DDBJ databases">
        <title>Anaerosacharophilus polymeroproducens gen. nov. sp. nov., an anaerobic bacterium isolated from salt field.</title>
        <authorList>
            <person name="Kim W."/>
            <person name="Yang S.-H."/>
            <person name="Oh J."/>
            <person name="Lee J.-H."/>
            <person name="Kwon K.K."/>
        </authorList>
    </citation>
    <scope>NUCLEOTIDE SEQUENCE [LARGE SCALE GENOMIC DNA]</scope>
    <source>
        <strain evidence="1 2">MCWD5</strain>
    </source>
</reference>
<dbReference type="OrthoDB" id="2493700at2"/>
<dbReference type="EMBL" id="QRCT01000027">
    <property type="protein sequence ID" value="RDU23410.1"/>
    <property type="molecule type" value="Genomic_DNA"/>
</dbReference>
<dbReference type="RefSeq" id="WP_115481989.1">
    <property type="nucleotide sequence ID" value="NZ_QRCT01000027.1"/>
</dbReference>